<comment type="caution">
    <text evidence="5">The sequence shown here is derived from an EMBL/GenBank/DDBJ whole genome shotgun (WGS) entry which is preliminary data.</text>
</comment>
<dbReference type="InterPro" id="IPR032675">
    <property type="entry name" value="LRR_dom_sf"/>
</dbReference>
<evidence type="ECO:0000256" key="2">
    <source>
        <dbReference type="SAM" id="MobiDB-lite"/>
    </source>
</evidence>
<dbReference type="GO" id="GO:0080008">
    <property type="term" value="C:Cul4-RING E3 ubiquitin ligase complex"/>
    <property type="evidence" value="ECO:0007669"/>
    <property type="project" value="InterPro"/>
</dbReference>
<feature type="domain" description="DWD hypersensitive to UV-B 1 N-terminal" evidence="4">
    <location>
        <begin position="516"/>
        <end position="563"/>
    </location>
</feature>
<sequence>MDRKIVFAFVFVCVAVAGVGGQYPVAAPTKAPVKAATTPVAAPTKAPVKAATTPVSAPATAPVKPISSPPAPVAAPAKAPVKPVVPAPVQAPTSKSTSTPPATAPVAVSTPPAPVPVAKSPPSPAPVATPVATPTAPVAAPTAAEVPTAADVPAPVPSKKKPKKHNAPAPSPDLSSPPAPPTEAPGPSQGSASSPGPSAAADVKNCSPCGARYLASCSKHGTLPNSTVLSWFSEAKIQKSCHEKSSIVISLDQLKDANITPLIDVFLEIDSSDIDAVDILHKTPTPCFLNEEHVISLMHAINHKLRVVDLSDVSLSNETLWDLCQGGLTCHVLNLRLTNIQKLNMVGRFMQLHTLNLDFCTSLTSLHEDCFSCMPNLISLSMCETRISNLWTTSAALAKLPSLTELRYQNCLCCKDTGPCPALSVGLVDATFQDSAADEGIENSANNLNRYKNSADDYEVELSSYLQRTKFKELSSNPLPNLNGRAKMANEICDSEENLISECNQDLTDASIRLNKYISHHSSPICFEKHYREYMVVSLPNLEVLDNVLIRRTDRDMAKYVFSKYFEYLPYKRKRKESVVSLLQKREMGTSGTYYQNSSKLKHRNTYRNSQPFFSRSLGASKLGSSAWPLLHPMSSFSHIHKDENKRLRPRQFEYHPSNSSLMAFGTLDGEVVVINHENGNIAGYIPSTGATNSILGLCWLKKFPSKLVAGSDNGRVTLYDINHIPPKVADTYDNSGMATFYDFEQLTSVHVNSADEQFLASGYSKNVALYDINTGKRLQLFPDMHREPINVAKFAHHSPFMFATSSFDHDVKMWDLRQKPFHPCYTASSSSGNVMVCFSPDDLYLLVSAVDNEVKQLLAVDGRVHINFDITTTGSAYNYTRSYYMNGRDYIISGSCDEHVIRICCAQTGRRLRDVYLEDSETGKSMSVQSLRGDPFRDFHMSVLAVSMRPKSKWEIIKVNLLASSSHGEEHRSYGECIRPSYSLGG</sequence>
<keyword evidence="6" id="KW-1185">Reference proteome</keyword>
<dbReference type="PANTHER" id="PTHR47201">
    <property type="entry name" value="BNAC09G30780D PROTEIN"/>
    <property type="match status" value="1"/>
</dbReference>
<dbReference type="SUPFAM" id="SSF52058">
    <property type="entry name" value="L domain-like"/>
    <property type="match status" value="1"/>
</dbReference>
<dbReference type="SUPFAM" id="SSF50978">
    <property type="entry name" value="WD40 repeat-like"/>
    <property type="match status" value="1"/>
</dbReference>
<dbReference type="InterPro" id="IPR036322">
    <property type="entry name" value="WD40_repeat_dom_sf"/>
</dbReference>
<feature type="compositionally biased region" description="Low complexity" evidence="2">
    <location>
        <begin position="38"/>
        <end position="66"/>
    </location>
</feature>
<dbReference type="AlphaFoldDB" id="A0A5C7HQK4"/>
<evidence type="ECO:0000313" key="6">
    <source>
        <dbReference type="Proteomes" id="UP000323000"/>
    </source>
</evidence>
<feature type="signal peptide" evidence="3">
    <location>
        <begin position="1"/>
        <end position="21"/>
    </location>
</feature>
<gene>
    <name evidence="5" type="ORF">EZV62_013904</name>
</gene>
<dbReference type="Pfam" id="PF00400">
    <property type="entry name" value="WD40"/>
    <property type="match status" value="1"/>
</dbReference>
<feature type="compositionally biased region" description="Low complexity" evidence="2">
    <location>
        <begin position="74"/>
        <end position="110"/>
    </location>
</feature>
<dbReference type="EMBL" id="VAHF01000006">
    <property type="protein sequence ID" value="TXG59331.1"/>
    <property type="molecule type" value="Genomic_DNA"/>
</dbReference>
<feature type="compositionally biased region" description="Pro residues" evidence="2">
    <location>
        <begin position="169"/>
        <end position="184"/>
    </location>
</feature>
<feature type="region of interest" description="Disordered" evidence="2">
    <location>
        <begin position="38"/>
        <end position="201"/>
    </location>
</feature>
<organism evidence="5 6">
    <name type="scientific">Acer yangbiense</name>
    <dbReference type="NCBI Taxonomy" id="1000413"/>
    <lineage>
        <taxon>Eukaryota</taxon>
        <taxon>Viridiplantae</taxon>
        <taxon>Streptophyta</taxon>
        <taxon>Embryophyta</taxon>
        <taxon>Tracheophyta</taxon>
        <taxon>Spermatophyta</taxon>
        <taxon>Magnoliopsida</taxon>
        <taxon>eudicotyledons</taxon>
        <taxon>Gunneridae</taxon>
        <taxon>Pentapetalae</taxon>
        <taxon>rosids</taxon>
        <taxon>malvids</taxon>
        <taxon>Sapindales</taxon>
        <taxon>Sapindaceae</taxon>
        <taxon>Hippocastanoideae</taxon>
        <taxon>Acereae</taxon>
        <taxon>Acer</taxon>
    </lineage>
</organism>
<proteinExistence type="predicted"/>
<evidence type="ECO:0000256" key="3">
    <source>
        <dbReference type="SAM" id="SignalP"/>
    </source>
</evidence>
<dbReference type="Gene3D" id="3.80.10.10">
    <property type="entry name" value="Ribonuclease Inhibitor"/>
    <property type="match status" value="1"/>
</dbReference>
<evidence type="ECO:0000259" key="4">
    <source>
        <dbReference type="Pfam" id="PF20919"/>
    </source>
</evidence>
<dbReference type="SMART" id="SM00320">
    <property type="entry name" value="WD40"/>
    <property type="match status" value="5"/>
</dbReference>
<dbReference type="InterPro" id="IPR046377">
    <property type="entry name" value="DHU1"/>
</dbReference>
<feature type="compositionally biased region" description="Low complexity" evidence="2">
    <location>
        <begin position="185"/>
        <end position="201"/>
    </location>
</feature>
<name>A0A5C7HQK4_9ROSI</name>
<protein>
    <recommendedName>
        <fullName evidence="4">DWD hypersensitive to UV-B 1 N-terminal domain-containing protein</fullName>
    </recommendedName>
</protein>
<dbReference type="OrthoDB" id="20669at2759"/>
<dbReference type="InterPro" id="IPR001680">
    <property type="entry name" value="WD40_rpt"/>
</dbReference>
<accession>A0A5C7HQK4</accession>
<evidence type="ECO:0000313" key="5">
    <source>
        <dbReference type="EMBL" id="TXG59331.1"/>
    </source>
</evidence>
<dbReference type="InterPro" id="IPR015943">
    <property type="entry name" value="WD40/YVTN_repeat-like_dom_sf"/>
</dbReference>
<feature type="compositionally biased region" description="Low complexity" evidence="2">
    <location>
        <begin position="128"/>
        <end position="153"/>
    </location>
</feature>
<keyword evidence="3" id="KW-0732">Signal</keyword>
<feature type="domain" description="DWD hypersensitive to UV-B 1 N-terminal" evidence="4">
    <location>
        <begin position="212"/>
        <end position="422"/>
    </location>
</feature>
<dbReference type="InterPro" id="IPR048514">
    <property type="entry name" value="DHU1_N"/>
</dbReference>
<dbReference type="Proteomes" id="UP000323000">
    <property type="component" value="Chromosome 6"/>
</dbReference>
<dbReference type="Gene3D" id="2.130.10.10">
    <property type="entry name" value="YVTN repeat-like/Quinoprotein amine dehydrogenase"/>
    <property type="match status" value="1"/>
</dbReference>
<evidence type="ECO:0000256" key="1">
    <source>
        <dbReference type="SAM" id="Coils"/>
    </source>
</evidence>
<dbReference type="GO" id="GO:0071493">
    <property type="term" value="P:cellular response to UV-B"/>
    <property type="evidence" value="ECO:0007669"/>
    <property type="project" value="InterPro"/>
</dbReference>
<feature type="chain" id="PRO_5022876384" description="DWD hypersensitive to UV-B 1 N-terminal domain-containing protein" evidence="3">
    <location>
        <begin position="22"/>
        <end position="987"/>
    </location>
</feature>
<dbReference type="PANTHER" id="PTHR47201:SF3">
    <property type="entry name" value="U2A'_PHOSPHOPROTEIN 32 FAMILY A C-TERMINAL DOMAIN-CONTAINING PROTEIN"/>
    <property type="match status" value="1"/>
</dbReference>
<feature type="compositionally biased region" description="Pro residues" evidence="2">
    <location>
        <begin position="111"/>
        <end position="127"/>
    </location>
</feature>
<dbReference type="Pfam" id="PF20919">
    <property type="entry name" value="DHU1_N"/>
    <property type="match status" value="2"/>
</dbReference>
<reference evidence="6" key="1">
    <citation type="journal article" date="2019" name="Gigascience">
        <title>De novo genome assembly of the endangered Acer yangbiense, a plant species with extremely small populations endemic to Yunnan Province, China.</title>
        <authorList>
            <person name="Yang J."/>
            <person name="Wariss H.M."/>
            <person name="Tao L."/>
            <person name="Zhang R."/>
            <person name="Yun Q."/>
            <person name="Hollingsworth P."/>
            <person name="Dao Z."/>
            <person name="Luo G."/>
            <person name="Guo H."/>
            <person name="Ma Y."/>
            <person name="Sun W."/>
        </authorList>
    </citation>
    <scope>NUCLEOTIDE SEQUENCE [LARGE SCALE GENOMIC DNA]</scope>
    <source>
        <strain evidence="6">cv. Malutang</strain>
    </source>
</reference>
<feature type="coiled-coil region" evidence="1">
    <location>
        <begin position="441"/>
        <end position="468"/>
    </location>
</feature>
<keyword evidence="1" id="KW-0175">Coiled coil</keyword>